<keyword evidence="2" id="KW-1185">Reference proteome</keyword>
<gene>
    <name evidence="1" type="ORF">G3256_08385</name>
</gene>
<protein>
    <recommendedName>
        <fullName evidence="3">Chemotaxis protein</fullName>
    </recommendedName>
</protein>
<evidence type="ECO:0008006" key="3">
    <source>
        <dbReference type="Google" id="ProtNLM"/>
    </source>
</evidence>
<dbReference type="KEGG" id="rpon:G3256_08385"/>
<dbReference type="RefSeq" id="WP_169640390.1">
    <property type="nucleotide sequence ID" value="NZ_CP048788.1"/>
</dbReference>
<evidence type="ECO:0000313" key="2">
    <source>
        <dbReference type="Proteomes" id="UP000503308"/>
    </source>
</evidence>
<dbReference type="Proteomes" id="UP000503308">
    <property type="component" value="Chromosome"/>
</dbReference>
<accession>A0A858SR76</accession>
<dbReference type="EMBL" id="CP048788">
    <property type="protein sequence ID" value="QJF51175.1"/>
    <property type="molecule type" value="Genomic_DNA"/>
</dbReference>
<sequence>MTEPCSEGETVGKILARVSGHLDALAAQVFTIEQAVGATVLRSGNTSGATITEIQGLDFLRQSLEDMALLMHLLNKREQAQNSGDSDLQRIAQRLKLNSTQKLLSSEVCQNRQIETETSGELDLF</sequence>
<organism evidence="1 2">
    <name type="scientific">Roseobacter ponti</name>
    <dbReference type="NCBI Taxonomy" id="1891787"/>
    <lineage>
        <taxon>Bacteria</taxon>
        <taxon>Pseudomonadati</taxon>
        <taxon>Pseudomonadota</taxon>
        <taxon>Alphaproteobacteria</taxon>
        <taxon>Rhodobacterales</taxon>
        <taxon>Roseobacteraceae</taxon>
        <taxon>Roseobacter</taxon>
    </lineage>
</organism>
<dbReference type="AlphaFoldDB" id="A0A858SR76"/>
<reference evidence="1 2" key="1">
    <citation type="submission" date="2020-02" db="EMBL/GenBank/DDBJ databases">
        <title>Genome sequence of Roseobacter ponti.</title>
        <authorList>
            <person name="Hollensteiner J."/>
            <person name="Schneider D."/>
            <person name="Poehlein A."/>
            <person name="Daniel R."/>
        </authorList>
    </citation>
    <scope>NUCLEOTIDE SEQUENCE [LARGE SCALE GENOMIC DNA]</scope>
    <source>
        <strain evidence="1 2">DSM 106830</strain>
    </source>
</reference>
<name>A0A858SR76_9RHOB</name>
<evidence type="ECO:0000313" key="1">
    <source>
        <dbReference type="EMBL" id="QJF51175.1"/>
    </source>
</evidence>
<proteinExistence type="predicted"/>